<dbReference type="SUPFAM" id="SSF52743">
    <property type="entry name" value="Subtilisin-like"/>
    <property type="match status" value="1"/>
</dbReference>
<dbReference type="Proteomes" id="UP000010843">
    <property type="component" value="Chromosome"/>
</dbReference>
<feature type="active site" description="Charge relay system" evidence="5">
    <location>
        <position position="355"/>
    </location>
</feature>
<dbReference type="Pfam" id="PF00082">
    <property type="entry name" value="Peptidase_S8"/>
    <property type="match status" value="1"/>
</dbReference>
<evidence type="ECO:0000256" key="4">
    <source>
        <dbReference type="ARBA" id="ARBA00022825"/>
    </source>
</evidence>
<dbReference type="InterPro" id="IPR036852">
    <property type="entry name" value="Peptidase_S8/S53_dom_sf"/>
</dbReference>
<feature type="active site" description="Charge relay system" evidence="5">
    <location>
        <position position="165"/>
    </location>
</feature>
<evidence type="ECO:0000313" key="9">
    <source>
        <dbReference type="EMBL" id="AGB31469.1"/>
    </source>
</evidence>
<evidence type="ECO:0000313" key="10">
    <source>
        <dbReference type="EMBL" id="ELY82159.1"/>
    </source>
</evidence>
<evidence type="ECO:0000256" key="2">
    <source>
        <dbReference type="ARBA" id="ARBA00022670"/>
    </source>
</evidence>
<organism evidence="9 11">
    <name type="scientific">Natrinema pellirubrum (strain DSM 15624 / CIP 106293 / JCM 10476 / NCIMB 786 / 157)</name>
    <dbReference type="NCBI Taxonomy" id="797303"/>
    <lineage>
        <taxon>Archaea</taxon>
        <taxon>Methanobacteriati</taxon>
        <taxon>Methanobacteriota</taxon>
        <taxon>Stenosarchaea group</taxon>
        <taxon>Halobacteria</taxon>
        <taxon>Halobacteriales</taxon>
        <taxon>Natrialbaceae</taxon>
        <taxon>Natrinema</taxon>
    </lineage>
</organism>
<dbReference type="GeneID" id="14332311"/>
<dbReference type="InterPro" id="IPR054399">
    <property type="entry name" value="Fervidolysin-like_N_prodom"/>
</dbReference>
<reference evidence="11" key="2">
    <citation type="submission" date="2012-02" db="EMBL/GenBank/DDBJ databases">
        <title>Complete sequence of chromosome of Natrinema pellirubrum DSM 15624.</title>
        <authorList>
            <person name="Lucas S."/>
            <person name="Han J."/>
            <person name="Lapidus A."/>
            <person name="Cheng J.-F."/>
            <person name="Goodwin L."/>
            <person name="Pitluck S."/>
            <person name="Peters L."/>
            <person name="Teshima H."/>
            <person name="Detter J.C."/>
            <person name="Han C."/>
            <person name="Tapia R."/>
            <person name="Land M."/>
            <person name="Hauser L."/>
            <person name="Kyrpides N."/>
            <person name="Ivanova N."/>
            <person name="Pagani I."/>
            <person name="Sproer C."/>
            <person name="Anderson I."/>
            <person name="Woyke T."/>
        </authorList>
    </citation>
    <scope>NUCLEOTIDE SEQUENCE [LARGE SCALE GENOMIC DNA]</scope>
    <source>
        <strain evidence="11">DSM 15624 / JCM 10476 / NCIMB 786</strain>
    </source>
</reference>
<dbReference type="OrthoDB" id="341609at2157"/>
<dbReference type="EMBL" id="AOIE01000002">
    <property type="protein sequence ID" value="ELY82159.1"/>
    <property type="molecule type" value="Genomic_DNA"/>
</dbReference>
<dbReference type="InterPro" id="IPR023828">
    <property type="entry name" value="Peptidase_S8_Ser-AS"/>
</dbReference>
<feature type="domain" description="Peptidase S8/S53" evidence="7">
    <location>
        <begin position="157"/>
        <end position="401"/>
    </location>
</feature>
<reference evidence="9" key="1">
    <citation type="submission" date="2012-02" db="EMBL/GenBank/DDBJ databases">
        <title>Complete sequence of chromosome of Natrinema pellirubrum DSM 15624.</title>
        <authorList>
            <consortium name="US DOE Joint Genome Institute"/>
            <person name="Lucas S."/>
            <person name="Han J."/>
            <person name="Lapidus A."/>
            <person name="Cheng J.-F."/>
            <person name="Goodwin L."/>
            <person name="Pitluck S."/>
            <person name="Peters L."/>
            <person name="Teshima H."/>
            <person name="Detter J.C."/>
            <person name="Han C."/>
            <person name="Tapia R."/>
            <person name="Land M."/>
            <person name="Hauser L."/>
            <person name="Kyrpides N."/>
            <person name="Ivanova N."/>
            <person name="Pagani I."/>
            <person name="Sproer C."/>
            <person name="Anderson I."/>
            <person name="Woyke T."/>
        </authorList>
    </citation>
    <scope>NUCLEOTIDE SEQUENCE</scope>
    <source>
        <strain evidence="9">DSM 15624</strain>
    </source>
</reference>
<evidence type="ECO:0000256" key="6">
    <source>
        <dbReference type="SAM" id="MobiDB-lite"/>
    </source>
</evidence>
<feature type="region of interest" description="Disordered" evidence="6">
    <location>
        <begin position="409"/>
        <end position="446"/>
    </location>
</feature>
<evidence type="ECO:0000259" key="7">
    <source>
        <dbReference type="Pfam" id="PF00082"/>
    </source>
</evidence>
<evidence type="ECO:0000256" key="1">
    <source>
        <dbReference type="ARBA" id="ARBA00011073"/>
    </source>
</evidence>
<keyword evidence="3 5" id="KW-0378">Hydrolase</keyword>
<dbReference type="PANTHER" id="PTHR43806:SF11">
    <property type="entry name" value="CEREVISIN-RELATED"/>
    <property type="match status" value="1"/>
</dbReference>
<dbReference type="Pfam" id="PF22148">
    <property type="entry name" value="Fervidolysin_NPro-like"/>
    <property type="match status" value="1"/>
</dbReference>
<dbReference type="EMBL" id="CP003372">
    <property type="protein sequence ID" value="AGB31469.1"/>
    <property type="molecule type" value="Genomic_DNA"/>
</dbReference>
<dbReference type="InterPro" id="IPR006311">
    <property type="entry name" value="TAT_signal"/>
</dbReference>
<dbReference type="PROSITE" id="PS51318">
    <property type="entry name" value="TAT"/>
    <property type="match status" value="1"/>
</dbReference>
<feature type="region of interest" description="Disordered" evidence="6">
    <location>
        <begin position="492"/>
        <end position="515"/>
    </location>
</feature>
<feature type="active site" description="Charge relay system" evidence="5">
    <location>
        <position position="202"/>
    </location>
</feature>
<comment type="similarity">
    <text evidence="1 5">Belongs to the peptidase S8 family.</text>
</comment>
<dbReference type="HOGENOM" id="CLU_011263_15_0_2"/>
<evidence type="ECO:0000256" key="3">
    <source>
        <dbReference type="ARBA" id="ARBA00022801"/>
    </source>
</evidence>
<keyword evidence="4 5" id="KW-0720">Serine protease</keyword>
<dbReference type="InterPro" id="IPR022398">
    <property type="entry name" value="Peptidase_S8_His-AS"/>
</dbReference>
<dbReference type="PROSITE" id="PS51892">
    <property type="entry name" value="SUBTILASE"/>
    <property type="match status" value="1"/>
</dbReference>
<feature type="domain" description="Fervidolysin-like N-terminal prodomain" evidence="8">
    <location>
        <begin position="76"/>
        <end position="121"/>
    </location>
</feature>
<dbReference type="PANTHER" id="PTHR43806">
    <property type="entry name" value="PEPTIDASE S8"/>
    <property type="match status" value="1"/>
</dbReference>
<dbReference type="PROSITE" id="PS00138">
    <property type="entry name" value="SUBTILASE_SER"/>
    <property type="match status" value="1"/>
</dbReference>
<dbReference type="STRING" id="797303.Natpe_1570"/>
<evidence type="ECO:0000259" key="8">
    <source>
        <dbReference type="Pfam" id="PF22148"/>
    </source>
</evidence>
<dbReference type="Proteomes" id="UP000011593">
    <property type="component" value="Unassembled WGS sequence"/>
</dbReference>
<dbReference type="InterPro" id="IPR000209">
    <property type="entry name" value="Peptidase_S8/S53_dom"/>
</dbReference>
<dbReference type="GO" id="GO:0006508">
    <property type="term" value="P:proteolysis"/>
    <property type="evidence" value="ECO:0007669"/>
    <property type="project" value="UniProtKB-KW"/>
</dbReference>
<proteinExistence type="inferred from homology"/>
<dbReference type="RefSeq" id="WP_006179327.1">
    <property type="nucleotide sequence ID" value="NC_019962.1"/>
</dbReference>
<sequence>MTPNGPPDDTAEPTYDRRSILSGTGAIGLAGLLGSSTVTSATPGRDPGPRTDEIVLGISAGADDVAAEARSAIPGDAEVVHTNETIRYAVVEFPSTAPDRAREQFIDAVTASPAVEYAEPNVTLQSLLEPNDPYYGYQYAPELIGCERAWETTRGSEDVVIAVVDQGIQYDHPALEGTMDERIGRDFLNGDGDPYPSSGGDHGTHVGGIAAGGTDDGTGHAGISDCSLLSLRALDADGVGSLSDIADAIQWAADADADVVTLSLGVDGSYRTLTAACEYAADRGVLLVAAAGNDGSDRVYSPAAEDSVVAVSAVDSDDSIASFSNTGPEIELAAPGSRIVSSTTGGDYGRMSGTSMATPVVAGVAGLALSAHPDLSRSQLRDHLRETAVDVGLADDQQGYGRVDAAAAVETDPFGDDGDGGNEDESESDTGDCGDETVTASASGSLDGSGWWGESKRYGYSLRTDDPCSITIALEGPSRGDFDLYVTTDGSSPTRWSHDEAAAGSGTSPSLTLDLEGDESFGLQVHANSGSGAYTLQVEERGR</sequence>
<gene>
    <name evidence="9" type="ordered locus">Natpe_1570</name>
    <name evidence="10" type="ORF">C488_00107</name>
</gene>
<dbReference type="PROSITE" id="PS00137">
    <property type="entry name" value="SUBTILASE_HIS"/>
    <property type="match status" value="1"/>
</dbReference>
<dbReference type="PATRIC" id="fig|797303.5.peg.22"/>
<evidence type="ECO:0000256" key="5">
    <source>
        <dbReference type="PROSITE-ProRule" id="PRU01240"/>
    </source>
</evidence>
<name>L0JJM1_NATP1</name>
<evidence type="ECO:0000313" key="11">
    <source>
        <dbReference type="Proteomes" id="UP000010843"/>
    </source>
</evidence>
<accession>L0JJM1</accession>
<dbReference type="Gene3D" id="2.60.120.380">
    <property type="match status" value="1"/>
</dbReference>
<dbReference type="KEGG" id="npe:Natpe_1570"/>
<dbReference type="InterPro" id="IPR050131">
    <property type="entry name" value="Peptidase_S8_subtilisin-like"/>
</dbReference>
<keyword evidence="2 5" id="KW-0645">Protease</keyword>
<dbReference type="InterPro" id="IPR015500">
    <property type="entry name" value="Peptidase_S8_subtilisin-rel"/>
</dbReference>
<feature type="compositionally biased region" description="Acidic residues" evidence="6">
    <location>
        <begin position="413"/>
        <end position="435"/>
    </location>
</feature>
<keyword evidence="12" id="KW-1185">Reference proteome</keyword>
<dbReference type="eggNOG" id="arCOG00702">
    <property type="taxonomic scope" value="Archaea"/>
</dbReference>
<dbReference type="MEROPS" id="S08.102"/>
<evidence type="ECO:0000313" key="12">
    <source>
        <dbReference type="Proteomes" id="UP000011593"/>
    </source>
</evidence>
<dbReference type="PRINTS" id="PR00723">
    <property type="entry name" value="SUBTILISIN"/>
</dbReference>
<dbReference type="Gene3D" id="3.40.50.200">
    <property type="entry name" value="Peptidase S8/S53 domain"/>
    <property type="match status" value="1"/>
</dbReference>
<protein>
    <submittedName>
        <fullName evidence="10">SptB</fullName>
    </submittedName>
    <submittedName>
        <fullName evidence="9">Subtilisin-like serine protease</fullName>
    </submittedName>
</protein>
<reference evidence="10 12" key="3">
    <citation type="journal article" date="2014" name="PLoS Genet.">
        <title>Phylogenetically driven sequencing of extremely halophilic archaea reveals strategies for static and dynamic osmo-response.</title>
        <authorList>
            <person name="Becker E.A."/>
            <person name="Seitzer P.M."/>
            <person name="Tritt A."/>
            <person name="Larsen D."/>
            <person name="Krusor M."/>
            <person name="Yao A.I."/>
            <person name="Wu D."/>
            <person name="Madern D."/>
            <person name="Eisen J.A."/>
            <person name="Darling A.E."/>
            <person name="Facciotti M.T."/>
        </authorList>
    </citation>
    <scope>NUCLEOTIDE SEQUENCE [LARGE SCALE GENOMIC DNA]</scope>
    <source>
        <strain evidence="10 12">DSM 15624</strain>
    </source>
</reference>
<dbReference type="GO" id="GO:0004252">
    <property type="term" value="F:serine-type endopeptidase activity"/>
    <property type="evidence" value="ECO:0007669"/>
    <property type="project" value="UniProtKB-UniRule"/>
</dbReference>
<dbReference type="AlphaFoldDB" id="L0JJM1"/>